<proteinExistence type="predicted"/>
<feature type="region of interest" description="Disordered" evidence="3">
    <location>
        <begin position="134"/>
        <end position="155"/>
    </location>
</feature>
<gene>
    <name evidence="5" type="ORF">SCUCBS95973_000713</name>
</gene>
<feature type="domain" description="Zn(2)-C6 fungal-type" evidence="4">
    <location>
        <begin position="11"/>
        <end position="51"/>
    </location>
</feature>
<dbReference type="SMART" id="SM00066">
    <property type="entry name" value="GAL4"/>
    <property type="match status" value="1"/>
</dbReference>
<organism evidence="5 6">
    <name type="scientific">Sporothrix curviconia</name>
    <dbReference type="NCBI Taxonomy" id="1260050"/>
    <lineage>
        <taxon>Eukaryota</taxon>
        <taxon>Fungi</taxon>
        <taxon>Dikarya</taxon>
        <taxon>Ascomycota</taxon>
        <taxon>Pezizomycotina</taxon>
        <taxon>Sordariomycetes</taxon>
        <taxon>Sordariomycetidae</taxon>
        <taxon>Ophiostomatales</taxon>
        <taxon>Ophiostomataceae</taxon>
        <taxon>Sporothrix</taxon>
    </lineage>
</organism>
<evidence type="ECO:0000256" key="3">
    <source>
        <dbReference type="SAM" id="MobiDB-lite"/>
    </source>
</evidence>
<comment type="caution">
    <text evidence="5">The sequence shown here is derived from an EMBL/GenBank/DDBJ whole genome shotgun (WGS) entry which is preliminary data.</text>
</comment>
<dbReference type="CDD" id="cd00067">
    <property type="entry name" value="GAL4"/>
    <property type="match status" value="1"/>
</dbReference>
<evidence type="ECO:0000259" key="4">
    <source>
        <dbReference type="SMART" id="SM00066"/>
    </source>
</evidence>
<evidence type="ECO:0000313" key="5">
    <source>
        <dbReference type="EMBL" id="CAK7210244.1"/>
    </source>
</evidence>
<dbReference type="InterPro" id="IPR036864">
    <property type="entry name" value="Zn2-C6_fun-type_DNA-bd_sf"/>
</dbReference>
<dbReference type="PANTHER" id="PTHR31001:SF85">
    <property type="entry name" value="ZN(II)2CYS6 TRANSCRIPTION FACTOR (EUROFUNG)"/>
    <property type="match status" value="1"/>
</dbReference>
<keyword evidence="2" id="KW-0539">Nucleus</keyword>
<sequence>MEPTRLPAPVARQSHSCARCAQRKVKCMSCGACVRHGLECLFPAPAPRSRRRPTVDTKALTDRLRRYETWFRQRGFDPDNLPQLPPSSSDSGPSETPRIEPEVADNNQALSFAGGERPPRKAFASKYIDIQDDLHSLGDGSSTADVAGPDGTSETVQPEGPLFLLTGHWPSRPPSSSRTRPAHPPPDTIRKLWQVYRDHADPLTKLLHVPTVQQSVDRAMQDGDGMARLLLSRANEALLFAVYAADVMSLSEDACRETLGEQRSVLLPRYLAAAGAALARAGLLGASDMATLQALVVYLLAMRDCCAPRAVWALTGVAMRIAACMGLDRKASAGQPSSGSGLMSAFDLRMHDFRAAELCGRPKFEGLAEMADMAEVAGSTMAGLPRPTQWPANVNDADLSPRDVDGAGIMATDAVFVAVKCELLRFTAARLARLRTRTQTSSKQPENLWALYNGDMPGDGGSGLQALETRLETRYLRYCDPSRPLHLMATLMGRCAVNILRL</sequence>
<accession>A0ABP0ASI9</accession>
<dbReference type="CDD" id="cd12148">
    <property type="entry name" value="fungal_TF_MHR"/>
    <property type="match status" value="1"/>
</dbReference>
<comment type="subcellular location">
    <subcellularLocation>
        <location evidence="1">Nucleus</location>
    </subcellularLocation>
</comment>
<evidence type="ECO:0000313" key="6">
    <source>
        <dbReference type="Proteomes" id="UP001642405"/>
    </source>
</evidence>
<reference evidence="5 6" key="1">
    <citation type="submission" date="2024-01" db="EMBL/GenBank/DDBJ databases">
        <authorList>
            <person name="Allen C."/>
            <person name="Tagirdzhanova G."/>
        </authorList>
    </citation>
    <scope>NUCLEOTIDE SEQUENCE [LARGE SCALE GENOMIC DNA]</scope>
</reference>
<dbReference type="InterPro" id="IPR050613">
    <property type="entry name" value="Sec_Metabolite_Reg"/>
</dbReference>
<dbReference type="InterPro" id="IPR001138">
    <property type="entry name" value="Zn2Cys6_DnaBD"/>
</dbReference>
<evidence type="ECO:0000256" key="1">
    <source>
        <dbReference type="ARBA" id="ARBA00004123"/>
    </source>
</evidence>
<keyword evidence="6" id="KW-1185">Reference proteome</keyword>
<dbReference type="EMBL" id="CAWUHB010000003">
    <property type="protein sequence ID" value="CAK7210244.1"/>
    <property type="molecule type" value="Genomic_DNA"/>
</dbReference>
<dbReference type="PANTHER" id="PTHR31001">
    <property type="entry name" value="UNCHARACTERIZED TRANSCRIPTIONAL REGULATORY PROTEIN"/>
    <property type="match status" value="1"/>
</dbReference>
<evidence type="ECO:0000256" key="2">
    <source>
        <dbReference type="ARBA" id="ARBA00023242"/>
    </source>
</evidence>
<feature type="region of interest" description="Disordered" evidence="3">
    <location>
        <begin position="75"/>
        <end position="104"/>
    </location>
</feature>
<dbReference type="SUPFAM" id="SSF57701">
    <property type="entry name" value="Zn2/Cys6 DNA-binding domain"/>
    <property type="match status" value="1"/>
</dbReference>
<dbReference type="Gene3D" id="4.10.240.10">
    <property type="entry name" value="Zn(2)-C6 fungal-type DNA-binding domain"/>
    <property type="match status" value="1"/>
</dbReference>
<protein>
    <recommendedName>
        <fullName evidence="4">Zn(2)-C6 fungal-type domain-containing protein</fullName>
    </recommendedName>
</protein>
<dbReference type="Proteomes" id="UP001642405">
    <property type="component" value="Unassembled WGS sequence"/>
</dbReference>
<name>A0ABP0ASI9_9PEZI</name>